<dbReference type="SUPFAM" id="SSF55424">
    <property type="entry name" value="FAD/NAD-linked reductases, dimerisation (C-terminal) domain"/>
    <property type="match status" value="1"/>
</dbReference>
<name>A0A387APV1_9LACO</name>
<keyword evidence="2" id="KW-0285">Flavoprotein</keyword>
<protein>
    <submittedName>
        <fullName evidence="8">NAD(P)/FAD-dependent oxidoreductase</fullName>
    </submittedName>
</protein>
<feature type="domain" description="FAD/NAD(P)-binding" evidence="7">
    <location>
        <begin position="8"/>
        <end position="316"/>
    </location>
</feature>
<proteinExistence type="inferred from homology"/>
<dbReference type="Pfam" id="PF02852">
    <property type="entry name" value="Pyr_redox_dim"/>
    <property type="match status" value="1"/>
</dbReference>
<dbReference type="AlphaFoldDB" id="A0A387APV1"/>
<feature type="binding site" evidence="4">
    <location>
        <begin position="174"/>
        <end position="181"/>
    </location>
    <ligand>
        <name>NAD(+)</name>
        <dbReference type="ChEBI" id="CHEBI:57540"/>
    </ligand>
</feature>
<evidence type="ECO:0000256" key="1">
    <source>
        <dbReference type="ARBA" id="ARBA00007532"/>
    </source>
</evidence>
<dbReference type="GO" id="GO:0000166">
    <property type="term" value="F:nucleotide binding"/>
    <property type="evidence" value="ECO:0007669"/>
    <property type="project" value="UniProtKB-KW"/>
</dbReference>
<dbReference type="PANTHER" id="PTHR43014:SF5">
    <property type="entry name" value="GLUTATHIONE REDUCTASE (NADPH)"/>
    <property type="match status" value="1"/>
</dbReference>
<feature type="binding site" evidence="4">
    <location>
        <position position="302"/>
    </location>
    <ligand>
        <name>FAD</name>
        <dbReference type="ChEBI" id="CHEBI:57692"/>
    </ligand>
</feature>
<dbReference type="PIRSF" id="PIRSF000350">
    <property type="entry name" value="Mercury_reductase_MerA"/>
    <property type="match status" value="1"/>
</dbReference>
<evidence type="ECO:0000256" key="2">
    <source>
        <dbReference type="ARBA" id="ARBA00022630"/>
    </source>
</evidence>
<dbReference type="InterPro" id="IPR001100">
    <property type="entry name" value="Pyr_nuc-diS_OxRdtase"/>
</dbReference>
<comment type="similarity">
    <text evidence="1">Belongs to the class-I pyridine nucleotide-disulfide oxidoreductase family.</text>
</comment>
<dbReference type="InterPro" id="IPR016156">
    <property type="entry name" value="FAD/NAD-linked_Rdtase_dimer_sf"/>
</dbReference>
<dbReference type="Pfam" id="PF07992">
    <property type="entry name" value="Pyr_redox_2"/>
    <property type="match status" value="1"/>
</dbReference>
<organism evidence="8 9">
    <name type="scientific">Apilactobacillus bombintestini</name>
    <dbReference type="NCBI Taxonomy" id="2419772"/>
    <lineage>
        <taxon>Bacteria</taxon>
        <taxon>Bacillati</taxon>
        <taxon>Bacillota</taxon>
        <taxon>Bacilli</taxon>
        <taxon>Lactobacillales</taxon>
        <taxon>Lactobacillaceae</taxon>
        <taxon>Apilactobacillus</taxon>
    </lineage>
</organism>
<sequence>MKNPKFDYDVIYIGSGHAAFDGAKTLCKLGFKIAFVEANAVGGTCPNWGCNAKITLDGPVTLAKTQRRMKGIVEGDTKLNWTENVKHKHAGIDPIKVDREATMKDLGMDVLHGFAKFTDAHTLEINGEHVTSDKIVIATGLTPHRVDVEGSELSHDSKDFLDLEVMPKRMAIVGTGYIAMEFATMANEAGADVTMFMHGDKALRPFHQPYVQLLMKEMEDEGITFIKNSDLRSFSKNGDVYTVTYAGGKTMDVDYILDASGRVPMVHNMGLEDVGVKYDDKKGVLVNDYLQTSVDNIYASGDVAATGQPNLTPTATFESQYLKHLFAGETNQPIDFPAIPSVVFTSPRISQMGVSIEEAEKSDEYTVEKHDMVNAWFRQINKETIAQNAYIFDKQHRLVGFTEISDQADNAVDMIVPAVNMHMTPMEIERNVHLFPSIGHDTWKNL</sequence>
<gene>
    <name evidence="8" type="ORF">D7I45_00175</name>
</gene>
<keyword evidence="4" id="KW-0520">NAD</keyword>
<evidence type="ECO:0000259" key="7">
    <source>
        <dbReference type="Pfam" id="PF07992"/>
    </source>
</evidence>
<feature type="binding site" evidence="4">
    <location>
        <position position="53"/>
    </location>
    <ligand>
        <name>FAD</name>
        <dbReference type="ChEBI" id="CHEBI:57692"/>
    </ligand>
</feature>
<feature type="disulfide bond" description="Redox-active" evidence="5">
    <location>
        <begin position="45"/>
        <end position="50"/>
    </location>
</feature>
<dbReference type="PANTHER" id="PTHR43014">
    <property type="entry name" value="MERCURIC REDUCTASE"/>
    <property type="match status" value="1"/>
</dbReference>
<dbReference type="PRINTS" id="PR00411">
    <property type="entry name" value="PNDRDTASEI"/>
</dbReference>
<comment type="cofactor">
    <cofactor evidence="4">
        <name>FAD</name>
        <dbReference type="ChEBI" id="CHEBI:57692"/>
    </cofactor>
    <text evidence="4">Binds 1 FAD per subunit.</text>
</comment>
<dbReference type="Proteomes" id="UP000272003">
    <property type="component" value="Chromosome"/>
</dbReference>
<evidence type="ECO:0000256" key="4">
    <source>
        <dbReference type="PIRSR" id="PIRSR000350-3"/>
    </source>
</evidence>
<dbReference type="KEGG" id="abom:D7I45_00175"/>
<reference evidence="8 9" key="1">
    <citation type="submission" date="2018-09" db="EMBL/GenBank/DDBJ databases">
        <title>Genome sequencing of strain BHWM-4.</title>
        <authorList>
            <person name="Heo J."/>
            <person name="Kim S.-J."/>
            <person name="Kwon S.-W."/>
        </authorList>
    </citation>
    <scope>NUCLEOTIDE SEQUENCE [LARGE SCALE GENOMIC DNA]</scope>
    <source>
        <strain evidence="8 9">BHWM-4</strain>
    </source>
</reference>
<accession>A0A387APV1</accession>
<evidence type="ECO:0000259" key="6">
    <source>
        <dbReference type="Pfam" id="PF02852"/>
    </source>
</evidence>
<dbReference type="InterPro" id="IPR023753">
    <property type="entry name" value="FAD/NAD-binding_dom"/>
</dbReference>
<evidence type="ECO:0000256" key="5">
    <source>
        <dbReference type="PIRSR" id="PIRSR000350-4"/>
    </source>
</evidence>
<evidence type="ECO:0000313" key="9">
    <source>
        <dbReference type="Proteomes" id="UP000272003"/>
    </source>
</evidence>
<feature type="binding site" evidence="4">
    <location>
        <position position="261"/>
    </location>
    <ligand>
        <name>NAD(+)</name>
        <dbReference type="ChEBI" id="CHEBI:57540"/>
    </ligand>
</feature>
<keyword evidence="4" id="KW-0547">Nucleotide-binding</keyword>
<evidence type="ECO:0000256" key="3">
    <source>
        <dbReference type="ARBA" id="ARBA00022827"/>
    </source>
</evidence>
<keyword evidence="3 4" id="KW-0274">FAD</keyword>
<feature type="domain" description="Pyridine nucleotide-disulphide oxidoreductase dimerisation" evidence="6">
    <location>
        <begin position="339"/>
        <end position="439"/>
    </location>
</feature>
<evidence type="ECO:0000313" key="8">
    <source>
        <dbReference type="EMBL" id="AYF92013.1"/>
    </source>
</evidence>
<dbReference type="Gene3D" id="3.50.50.60">
    <property type="entry name" value="FAD/NAD(P)-binding domain"/>
    <property type="match status" value="1"/>
</dbReference>
<dbReference type="InterPro" id="IPR036188">
    <property type="entry name" value="FAD/NAD-bd_sf"/>
</dbReference>
<dbReference type="GO" id="GO:0016491">
    <property type="term" value="F:oxidoreductase activity"/>
    <property type="evidence" value="ECO:0007669"/>
    <property type="project" value="InterPro"/>
</dbReference>
<dbReference type="SUPFAM" id="SSF51905">
    <property type="entry name" value="FAD/NAD(P)-binding domain"/>
    <property type="match status" value="1"/>
</dbReference>
<dbReference type="EMBL" id="CP032626">
    <property type="protein sequence ID" value="AYF92013.1"/>
    <property type="molecule type" value="Genomic_DNA"/>
</dbReference>
<dbReference type="InterPro" id="IPR004099">
    <property type="entry name" value="Pyr_nucl-diS_OxRdtase_dimer"/>
</dbReference>
<dbReference type="OrthoDB" id="9800167at2"/>
<dbReference type="PRINTS" id="PR00368">
    <property type="entry name" value="FADPNR"/>
</dbReference>
<keyword evidence="9" id="KW-1185">Reference proteome</keyword>
<dbReference type="RefSeq" id="WP_120783787.1">
    <property type="nucleotide sequence ID" value="NZ_CP032626.1"/>
</dbReference>